<dbReference type="EC" id="2.5.1.29" evidence="7"/>
<keyword evidence="3 6" id="KW-0808">Transferase</keyword>
<dbReference type="PROSITE" id="PS00723">
    <property type="entry name" value="POLYPRENYL_SYNTHASE_1"/>
    <property type="match status" value="1"/>
</dbReference>
<comment type="cofactor">
    <cofactor evidence="1">
        <name>Mg(2+)</name>
        <dbReference type="ChEBI" id="CHEBI:18420"/>
    </cofactor>
</comment>
<dbReference type="GO" id="GO:0008299">
    <property type="term" value="P:isoprenoid biosynthetic process"/>
    <property type="evidence" value="ECO:0007669"/>
    <property type="project" value="InterPro"/>
</dbReference>
<dbReference type="InterPro" id="IPR008949">
    <property type="entry name" value="Isoprenoid_synthase_dom_sf"/>
</dbReference>
<keyword evidence="5" id="KW-0460">Magnesium</keyword>
<comment type="similarity">
    <text evidence="2 6">Belongs to the FPP/GGPP synthase family.</text>
</comment>
<keyword evidence="4" id="KW-0479">Metal-binding</keyword>
<protein>
    <submittedName>
        <fullName evidence="7">Geranylgeranyl diphosphate synthase</fullName>
        <ecNumber evidence="7">2.5.1.29</ecNumber>
    </submittedName>
</protein>
<reference evidence="7" key="1">
    <citation type="submission" date="2020-02" db="EMBL/GenBank/DDBJ databases">
        <authorList>
            <person name="Meier V. D."/>
        </authorList>
    </citation>
    <scope>NUCLEOTIDE SEQUENCE</scope>
    <source>
        <strain evidence="7">AVDCRST_MAG10</strain>
    </source>
</reference>
<evidence type="ECO:0000256" key="6">
    <source>
        <dbReference type="RuleBase" id="RU004466"/>
    </source>
</evidence>
<evidence type="ECO:0000256" key="2">
    <source>
        <dbReference type="ARBA" id="ARBA00006706"/>
    </source>
</evidence>
<dbReference type="GO" id="GO:0004311">
    <property type="term" value="F:geranylgeranyl diphosphate synthase activity"/>
    <property type="evidence" value="ECO:0007669"/>
    <property type="project" value="UniProtKB-EC"/>
</dbReference>
<dbReference type="Pfam" id="PF00348">
    <property type="entry name" value="polyprenyl_synt"/>
    <property type="match status" value="1"/>
</dbReference>
<sequence>MRVVPGIAIAPPSLSRIADRVETRVAGVLDGELQRWSAVDPDLAEPLAALRDLVLAGGKRLRPAFCHWAYVGAGGGPEDAAVIDAGAALELLHTFALVHDDIMDGSATRRGTDTIHVQFEAEHALDGWRGEARRFGEGVAILVGDLAFVYADHLLAGAPPAAHQVFTELRLEVNVGQYLDLLGTARGRVTECTARRISRFKSGKYTVERPLHLGAALAGRLDDLAAPLSGYGLPLGEAFQLRDDLLGVFGDADVTGKPVGEDLREGKPTLLFAMAVEQASGADAAVLARYGAPDLDEDDVAALQDVLLTSGAVETVEGNIDRLVAEAVQALDNAALEEAARQALVELAYYVAGRDR</sequence>
<dbReference type="EMBL" id="CADCTB010000094">
    <property type="protein sequence ID" value="CAA9236751.1"/>
    <property type="molecule type" value="Genomic_DNA"/>
</dbReference>
<evidence type="ECO:0000256" key="1">
    <source>
        <dbReference type="ARBA" id="ARBA00001946"/>
    </source>
</evidence>
<dbReference type="CDD" id="cd00685">
    <property type="entry name" value="Trans_IPPS_HT"/>
    <property type="match status" value="1"/>
</dbReference>
<dbReference type="InterPro" id="IPR033749">
    <property type="entry name" value="Polyprenyl_synt_CS"/>
</dbReference>
<proteinExistence type="inferred from homology"/>
<evidence type="ECO:0000256" key="5">
    <source>
        <dbReference type="ARBA" id="ARBA00022842"/>
    </source>
</evidence>
<organism evidence="7">
    <name type="scientific">uncultured Acidimicrobiales bacterium</name>
    <dbReference type="NCBI Taxonomy" id="310071"/>
    <lineage>
        <taxon>Bacteria</taxon>
        <taxon>Bacillati</taxon>
        <taxon>Actinomycetota</taxon>
        <taxon>Acidimicrobiia</taxon>
        <taxon>Acidimicrobiales</taxon>
        <taxon>environmental samples</taxon>
    </lineage>
</organism>
<dbReference type="PANTHER" id="PTHR12001">
    <property type="entry name" value="GERANYLGERANYL PYROPHOSPHATE SYNTHASE"/>
    <property type="match status" value="1"/>
</dbReference>
<evidence type="ECO:0000256" key="4">
    <source>
        <dbReference type="ARBA" id="ARBA00022723"/>
    </source>
</evidence>
<dbReference type="AlphaFoldDB" id="A0A6J4I0K0"/>
<name>A0A6J4I0K0_9ACTN</name>
<gene>
    <name evidence="7" type="ORF">AVDCRST_MAG10-1582</name>
</gene>
<dbReference type="Gene3D" id="1.10.600.10">
    <property type="entry name" value="Farnesyl Diphosphate Synthase"/>
    <property type="match status" value="1"/>
</dbReference>
<dbReference type="InterPro" id="IPR000092">
    <property type="entry name" value="Polyprenyl_synt"/>
</dbReference>
<dbReference type="GO" id="GO:0046872">
    <property type="term" value="F:metal ion binding"/>
    <property type="evidence" value="ECO:0007669"/>
    <property type="project" value="UniProtKB-KW"/>
</dbReference>
<accession>A0A6J4I0K0</accession>
<dbReference type="PROSITE" id="PS00444">
    <property type="entry name" value="POLYPRENYL_SYNTHASE_2"/>
    <property type="match status" value="1"/>
</dbReference>
<dbReference type="SUPFAM" id="SSF48576">
    <property type="entry name" value="Terpenoid synthases"/>
    <property type="match status" value="1"/>
</dbReference>
<dbReference type="SFLD" id="SFLDS00005">
    <property type="entry name" value="Isoprenoid_Synthase_Type_I"/>
    <property type="match status" value="1"/>
</dbReference>
<evidence type="ECO:0000256" key="3">
    <source>
        <dbReference type="ARBA" id="ARBA00022679"/>
    </source>
</evidence>
<dbReference type="PANTHER" id="PTHR12001:SF85">
    <property type="entry name" value="SHORT CHAIN ISOPRENYL DIPHOSPHATE SYNTHASE"/>
    <property type="match status" value="1"/>
</dbReference>
<evidence type="ECO:0000313" key="7">
    <source>
        <dbReference type="EMBL" id="CAA9236751.1"/>
    </source>
</evidence>